<dbReference type="AlphaFoldDB" id="A0A6A5YLI7"/>
<dbReference type="EMBL" id="ML977351">
    <property type="protein sequence ID" value="KAF2107833.1"/>
    <property type="molecule type" value="Genomic_DNA"/>
</dbReference>
<dbReference type="GO" id="GO:0016705">
    <property type="term" value="F:oxidoreductase activity, acting on paired donors, with incorporation or reduction of molecular oxygen"/>
    <property type="evidence" value="ECO:0007669"/>
    <property type="project" value="InterPro"/>
</dbReference>
<keyword evidence="1" id="KW-0479">Metal-binding</keyword>
<dbReference type="OrthoDB" id="10029320at2759"/>
<accession>A0A6A5YLI7</accession>
<dbReference type="InterPro" id="IPR036396">
    <property type="entry name" value="Cyt_P450_sf"/>
</dbReference>
<dbReference type="PANTHER" id="PTHR24305:SF222">
    <property type="entry name" value="CYTOCHROME P450 MONOOXYGENASE STCS"/>
    <property type="match status" value="1"/>
</dbReference>
<dbReference type="Pfam" id="PF00067">
    <property type="entry name" value="p450"/>
    <property type="match status" value="1"/>
</dbReference>
<evidence type="ECO:0000313" key="2">
    <source>
        <dbReference type="EMBL" id="KAF2107833.1"/>
    </source>
</evidence>
<dbReference type="InterPro" id="IPR002401">
    <property type="entry name" value="Cyt_P450_E_grp-I"/>
</dbReference>
<evidence type="ECO:0000256" key="1">
    <source>
        <dbReference type="PIRSR" id="PIRSR602401-1"/>
    </source>
</evidence>
<feature type="binding site" description="axial binding residue" evidence="1">
    <location>
        <position position="436"/>
    </location>
    <ligand>
        <name>heme</name>
        <dbReference type="ChEBI" id="CHEBI:30413"/>
    </ligand>
    <ligandPart>
        <name>Fe</name>
        <dbReference type="ChEBI" id="CHEBI:18248"/>
    </ligandPart>
</feature>
<keyword evidence="3" id="KW-1185">Reference proteome</keyword>
<gene>
    <name evidence="2" type="ORF">BDV96DRAFT_505574</name>
</gene>
<reference evidence="2" key="1">
    <citation type="journal article" date="2020" name="Stud. Mycol.">
        <title>101 Dothideomycetes genomes: a test case for predicting lifestyles and emergence of pathogens.</title>
        <authorList>
            <person name="Haridas S."/>
            <person name="Albert R."/>
            <person name="Binder M."/>
            <person name="Bloem J."/>
            <person name="Labutti K."/>
            <person name="Salamov A."/>
            <person name="Andreopoulos B."/>
            <person name="Baker S."/>
            <person name="Barry K."/>
            <person name="Bills G."/>
            <person name="Bluhm B."/>
            <person name="Cannon C."/>
            <person name="Castanera R."/>
            <person name="Culley D."/>
            <person name="Daum C."/>
            <person name="Ezra D."/>
            <person name="Gonzalez J."/>
            <person name="Henrissat B."/>
            <person name="Kuo A."/>
            <person name="Liang C."/>
            <person name="Lipzen A."/>
            <person name="Lutzoni F."/>
            <person name="Magnuson J."/>
            <person name="Mondo S."/>
            <person name="Nolan M."/>
            <person name="Ohm R."/>
            <person name="Pangilinan J."/>
            <person name="Park H.-J."/>
            <person name="Ramirez L."/>
            <person name="Alfaro M."/>
            <person name="Sun H."/>
            <person name="Tritt A."/>
            <person name="Yoshinaga Y."/>
            <person name="Zwiers L.-H."/>
            <person name="Turgeon B."/>
            <person name="Goodwin S."/>
            <person name="Spatafora J."/>
            <person name="Crous P."/>
            <person name="Grigoriev I."/>
        </authorList>
    </citation>
    <scope>NUCLEOTIDE SEQUENCE</scope>
    <source>
        <strain evidence="2">CBS 627.86</strain>
    </source>
</reference>
<evidence type="ECO:0000313" key="3">
    <source>
        <dbReference type="Proteomes" id="UP000799770"/>
    </source>
</evidence>
<dbReference type="Gene3D" id="1.10.630.10">
    <property type="entry name" value="Cytochrome P450"/>
    <property type="match status" value="1"/>
</dbReference>
<dbReference type="GO" id="GO:0020037">
    <property type="term" value="F:heme binding"/>
    <property type="evidence" value="ECO:0007669"/>
    <property type="project" value="InterPro"/>
</dbReference>
<comment type="cofactor">
    <cofactor evidence="1">
        <name>heme</name>
        <dbReference type="ChEBI" id="CHEBI:30413"/>
    </cofactor>
</comment>
<name>A0A6A5YLI7_9PLEO</name>
<dbReference type="InterPro" id="IPR001128">
    <property type="entry name" value="Cyt_P450"/>
</dbReference>
<sequence>MAPDHSFLFGHLKYTAEFQKALPESTAINTGIALLHDKYPNGVWYLDVWPFSQPLMVITSPITATQMQKYSSWIKPVDINDAFMVLCAGNNTFSMTEQEWKPWRSLFNPSFSASYMLELAPLIAREAEVLCSNIRRKAQSGGLIEMETLFSSLALDVIGSTSLETTFGHQIRPNYLATVLRRQVEWFSFGSVVDPWKLLNPFRPLVIWNNKRVMRNYLGAEIDKRYAELKHGSTDKKQGPKSIISLALKEYASAPANGEKSVLQKLPYGQFKATLIGQIIMFMLAGHETTSTTMCFCFDMLFRNPETLRKIRAEHDEVFGSDRSQSHICSIVGSEPERLNKLSYTLAVIKETLRLQPPVSSIHDGNPAINLTDDNGVTYPTDGMKVWVIHTAIHRNPKYWKEPDAFIPERWLAKEGDPLYPFKGAWRPFEFGSRNCIGQSLALMELKLVLLMACREFDVTPAYEKGAPEVYGSPAYMVQDKGLGGKCSDGFPCTVSFAKA</sequence>
<organism evidence="2 3">
    <name type="scientific">Lophiotrema nucula</name>
    <dbReference type="NCBI Taxonomy" id="690887"/>
    <lineage>
        <taxon>Eukaryota</taxon>
        <taxon>Fungi</taxon>
        <taxon>Dikarya</taxon>
        <taxon>Ascomycota</taxon>
        <taxon>Pezizomycotina</taxon>
        <taxon>Dothideomycetes</taxon>
        <taxon>Pleosporomycetidae</taxon>
        <taxon>Pleosporales</taxon>
        <taxon>Lophiotremataceae</taxon>
        <taxon>Lophiotrema</taxon>
    </lineage>
</organism>
<dbReference type="Proteomes" id="UP000799770">
    <property type="component" value="Unassembled WGS sequence"/>
</dbReference>
<dbReference type="PANTHER" id="PTHR24305">
    <property type="entry name" value="CYTOCHROME P450"/>
    <property type="match status" value="1"/>
</dbReference>
<dbReference type="InterPro" id="IPR050121">
    <property type="entry name" value="Cytochrome_P450_monoxygenase"/>
</dbReference>
<dbReference type="PRINTS" id="PR00463">
    <property type="entry name" value="EP450I"/>
</dbReference>
<proteinExistence type="predicted"/>
<dbReference type="CDD" id="cd11051">
    <property type="entry name" value="CYP59-like"/>
    <property type="match status" value="1"/>
</dbReference>
<keyword evidence="1" id="KW-0408">Iron</keyword>
<dbReference type="SUPFAM" id="SSF48264">
    <property type="entry name" value="Cytochrome P450"/>
    <property type="match status" value="1"/>
</dbReference>
<dbReference type="GO" id="GO:0004497">
    <property type="term" value="F:monooxygenase activity"/>
    <property type="evidence" value="ECO:0007669"/>
    <property type="project" value="InterPro"/>
</dbReference>
<protein>
    <submittedName>
        <fullName evidence="2">Cytochrome P450</fullName>
    </submittedName>
</protein>
<dbReference type="PRINTS" id="PR00385">
    <property type="entry name" value="P450"/>
</dbReference>
<dbReference type="GO" id="GO:0005506">
    <property type="term" value="F:iron ion binding"/>
    <property type="evidence" value="ECO:0007669"/>
    <property type="project" value="InterPro"/>
</dbReference>
<keyword evidence="1" id="KW-0349">Heme</keyword>